<dbReference type="Pfam" id="PF04203">
    <property type="entry name" value="Sortase"/>
    <property type="match status" value="1"/>
</dbReference>
<keyword evidence="1" id="KW-0378">Hydrolase</keyword>
<accession>A0ABX0YY63</accession>
<gene>
    <name evidence="3" type="ORF">HCJ95_21755</name>
</gene>
<sequence>MAGLAWTVLLLGVWTWGGDLADGVGHALVGPATGDMAAVGRPAQDRLPPAAPPQPDAPAPRRVEVPGLGMSAPVTALASDAPSRLAPPPDGRAATTVGWDATGVRPGAQGAALLMGRSDTGGRPAALHALPSVRPGQTVRVVQDGGRTADFTVDAVTTVPAARLAGRLAEGARPGRAELRLIACAGTFDPVHGGCATNVLVSAYLTGTGA</sequence>
<evidence type="ECO:0000313" key="4">
    <source>
        <dbReference type="Proteomes" id="UP000635996"/>
    </source>
</evidence>
<protein>
    <submittedName>
        <fullName evidence="3">Class F sortase</fullName>
    </submittedName>
</protein>
<keyword evidence="4" id="KW-1185">Reference proteome</keyword>
<dbReference type="InterPro" id="IPR042001">
    <property type="entry name" value="Sortase_F"/>
</dbReference>
<feature type="compositionally biased region" description="Pro residues" evidence="2">
    <location>
        <begin position="49"/>
        <end position="58"/>
    </location>
</feature>
<reference evidence="3 4" key="1">
    <citation type="submission" date="2020-03" db="EMBL/GenBank/DDBJ databases">
        <title>WGS of actinomycetes isolated from Thailand.</title>
        <authorList>
            <person name="Thawai C."/>
        </authorList>
    </citation>
    <scope>NUCLEOTIDE SEQUENCE [LARGE SCALE GENOMIC DNA]</scope>
    <source>
        <strain evidence="3 4">NBRC 13905</strain>
    </source>
</reference>
<organism evidence="3 4">
    <name type="scientific">Streptomyces thermoviolaceus subsp. thermoviolaceus</name>
    <dbReference type="NCBI Taxonomy" id="66860"/>
    <lineage>
        <taxon>Bacteria</taxon>
        <taxon>Bacillati</taxon>
        <taxon>Actinomycetota</taxon>
        <taxon>Actinomycetes</taxon>
        <taxon>Kitasatosporales</taxon>
        <taxon>Streptomycetaceae</taxon>
        <taxon>Streptomyces</taxon>
    </lineage>
</organism>
<dbReference type="CDD" id="cd05829">
    <property type="entry name" value="Sortase_F"/>
    <property type="match status" value="1"/>
</dbReference>
<feature type="region of interest" description="Disordered" evidence="2">
    <location>
        <begin position="37"/>
        <end position="66"/>
    </location>
</feature>
<feature type="region of interest" description="Disordered" evidence="2">
    <location>
        <begin position="80"/>
        <end position="102"/>
    </location>
</feature>
<evidence type="ECO:0000256" key="1">
    <source>
        <dbReference type="ARBA" id="ARBA00022801"/>
    </source>
</evidence>
<dbReference type="Gene3D" id="2.40.260.10">
    <property type="entry name" value="Sortase"/>
    <property type="match status" value="1"/>
</dbReference>
<dbReference type="EMBL" id="JAATEL010000027">
    <property type="protein sequence ID" value="NJP16829.1"/>
    <property type="molecule type" value="Genomic_DNA"/>
</dbReference>
<comment type="caution">
    <text evidence="3">The sequence shown here is derived from an EMBL/GenBank/DDBJ whole genome shotgun (WGS) entry which is preliminary data.</text>
</comment>
<dbReference type="Proteomes" id="UP000635996">
    <property type="component" value="Unassembled WGS sequence"/>
</dbReference>
<name>A0ABX0YY63_STRTL</name>
<evidence type="ECO:0000313" key="3">
    <source>
        <dbReference type="EMBL" id="NJP16829.1"/>
    </source>
</evidence>
<evidence type="ECO:0000256" key="2">
    <source>
        <dbReference type="SAM" id="MobiDB-lite"/>
    </source>
</evidence>
<dbReference type="InterPro" id="IPR005754">
    <property type="entry name" value="Sortase"/>
</dbReference>
<dbReference type="InterPro" id="IPR023365">
    <property type="entry name" value="Sortase_dom-sf"/>
</dbReference>
<dbReference type="SUPFAM" id="SSF63817">
    <property type="entry name" value="Sortase"/>
    <property type="match status" value="1"/>
</dbReference>
<proteinExistence type="predicted"/>